<dbReference type="Proteomes" id="UP001567538">
    <property type="component" value="Unassembled WGS sequence"/>
</dbReference>
<sequence>MAAPSLNDGDYARYPSFFKRYSRGLHNSGI</sequence>
<dbReference type="AlphaFoldDB" id="A0ABD1FW63"/>
<keyword evidence="2" id="KW-1185">Reference proteome</keyword>
<dbReference type="EMBL" id="JBEAFC010000012">
    <property type="protein sequence ID" value="KAL1535209.1"/>
    <property type="molecule type" value="Genomic_DNA"/>
</dbReference>
<evidence type="ECO:0000313" key="1">
    <source>
        <dbReference type="EMBL" id="KAL1535209.1"/>
    </source>
</evidence>
<name>A0ABD1FW63_SALDI</name>
<protein>
    <submittedName>
        <fullName evidence="1">B3 domain-containing protein REM20-like</fullName>
    </submittedName>
</protein>
<evidence type="ECO:0000313" key="2">
    <source>
        <dbReference type="Proteomes" id="UP001567538"/>
    </source>
</evidence>
<accession>A0ABD1FW63</accession>
<gene>
    <name evidence="1" type="ORF">AAHA92_31293</name>
</gene>
<proteinExistence type="predicted"/>
<organism evidence="1 2">
    <name type="scientific">Salvia divinorum</name>
    <name type="common">Maria pastora</name>
    <name type="synonym">Diviner's sage</name>
    <dbReference type="NCBI Taxonomy" id="28513"/>
    <lineage>
        <taxon>Eukaryota</taxon>
        <taxon>Viridiplantae</taxon>
        <taxon>Streptophyta</taxon>
        <taxon>Embryophyta</taxon>
        <taxon>Tracheophyta</taxon>
        <taxon>Spermatophyta</taxon>
        <taxon>Magnoliopsida</taxon>
        <taxon>eudicotyledons</taxon>
        <taxon>Gunneridae</taxon>
        <taxon>Pentapetalae</taxon>
        <taxon>asterids</taxon>
        <taxon>lamiids</taxon>
        <taxon>Lamiales</taxon>
        <taxon>Lamiaceae</taxon>
        <taxon>Nepetoideae</taxon>
        <taxon>Mentheae</taxon>
        <taxon>Salviinae</taxon>
        <taxon>Salvia</taxon>
        <taxon>Salvia subgen. Calosphace</taxon>
    </lineage>
</organism>
<reference evidence="1 2" key="1">
    <citation type="submission" date="2024-06" db="EMBL/GenBank/DDBJ databases">
        <title>A chromosome level genome sequence of Diviner's sage (Salvia divinorum).</title>
        <authorList>
            <person name="Ford S.A."/>
            <person name="Ro D.-K."/>
            <person name="Ness R.W."/>
            <person name="Phillips M.A."/>
        </authorList>
    </citation>
    <scope>NUCLEOTIDE SEQUENCE [LARGE SCALE GENOMIC DNA]</scope>
    <source>
        <strain evidence="1">SAF-2024a</strain>
        <tissue evidence="1">Leaf</tissue>
    </source>
</reference>
<comment type="caution">
    <text evidence="1">The sequence shown here is derived from an EMBL/GenBank/DDBJ whole genome shotgun (WGS) entry which is preliminary data.</text>
</comment>